<dbReference type="GeneID" id="34610025"/>
<keyword evidence="3" id="KW-1185">Reference proteome</keyword>
<dbReference type="Proteomes" id="UP000184188">
    <property type="component" value="Unassembled WGS sequence"/>
</dbReference>
<evidence type="ECO:0000256" key="1">
    <source>
        <dbReference type="SAM" id="SignalP"/>
    </source>
</evidence>
<gene>
    <name evidence="2" type="ORF">ASPZODRAFT_13455</name>
</gene>
<organism evidence="2 3">
    <name type="scientific">Penicilliopsis zonata CBS 506.65</name>
    <dbReference type="NCBI Taxonomy" id="1073090"/>
    <lineage>
        <taxon>Eukaryota</taxon>
        <taxon>Fungi</taxon>
        <taxon>Dikarya</taxon>
        <taxon>Ascomycota</taxon>
        <taxon>Pezizomycotina</taxon>
        <taxon>Eurotiomycetes</taxon>
        <taxon>Eurotiomycetidae</taxon>
        <taxon>Eurotiales</taxon>
        <taxon>Aspergillaceae</taxon>
        <taxon>Penicilliopsis</taxon>
    </lineage>
</organism>
<evidence type="ECO:0000313" key="2">
    <source>
        <dbReference type="EMBL" id="OJJ50371.1"/>
    </source>
</evidence>
<evidence type="ECO:0000313" key="3">
    <source>
        <dbReference type="Proteomes" id="UP000184188"/>
    </source>
</evidence>
<proteinExistence type="predicted"/>
<keyword evidence="1" id="KW-0732">Signal</keyword>
<accession>A0A1L9STD2</accession>
<dbReference type="AlphaFoldDB" id="A0A1L9STD2"/>
<reference evidence="3" key="1">
    <citation type="journal article" date="2017" name="Genome Biol.">
        <title>Comparative genomics reveals high biological diversity and specific adaptations in the industrially and medically important fungal genus Aspergillus.</title>
        <authorList>
            <person name="de Vries R.P."/>
            <person name="Riley R."/>
            <person name="Wiebenga A."/>
            <person name="Aguilar-Osorio G."/>
            <person name="Amillis S."/>
            <person name="Uchima C.A."/>
            <person name="Anderluh G."/>
            <person name="Asadollahi M."/>
            <person name="Askin M."/>
            <person name="Barry K."/>
            <person name="Battaglia E."/>
            <person name="Bayram O."/>
            <person name="Benocci T."/>
            <person name="Braus-Stromeyer S.A."/>
            <person name="Caldana C."/>
            <person name="Canovas D."/>
            <person name="Cerqueira G.C."/>
            <person name="Chen F."/>
            <person name="Chen W."/>
            <person name="Choi C."/>
            <person name="Clum A."/>
            <person name="Dos Santos R.A."/>
            <person name="Damasio A.R."/>
            <person name="Diallinas G."/>
            <person name="Emri T."/>
            <person name="Fekete E."/>
            <person name="Flipphi M."/>
            <person name="Freyberg S."/>
            <person name="Gallo A."/>
            <person name="Gournas C."/>
            <person name="Habgood R."/>
            <person name="Hainaut M."/>
            <person name="Harispe M.L."/>
            <person name="Henrissat B."/>
            <person name="Hilden K.S."/>
            <person name="Hope R."/>
            <person name="Hossain A."/>
            <person name="Karabika E."/>
            <person name="Karaffa L."/>
            <person name="Karanyi Z."/>
            <person name="Krasevec N."/>
            <person name="Kuo A."/>
            <person name="Kusch H."/>
            <person name="LaButti K."/>
            <person name="Lagendijk E.L."/>
            <person name="Lapidus A."/>
            <person name="Levasseur A."/>
            <person name="Lindquist E."/>
            <person name="Lipzen A."/>
            <person name="Logrieco A.F."/>
            <person name="MacCabe A."/>
            <person name="Maekelae M.R."/>
            <person name="Malavazi I."/>
            <person name="Melin P."/>
            <person name="Meyer V."/>
            <person name="Mielnichuk N."/>
            <person name="Miskei M."/>
            <person name="Molnar A.P."/>
            <person name="Mule G."/>
            <person name="Ngan C.Y."/>
            <person name="Orejas M."/>
            <person name="Orosz E."/>
            <person name="Ouedraogo J.P."/>
            <person name="Overkamp K.M."/>
            <person name="Park H.-S."/>
            <person name="Perrone G."/>
            <person name="Piumi F."/>
            <person name="Punt P.J."/>
            <person name="Ram A.F."/>
            <person name="Ramon A."/>
            <person name="Rauscher S."/>
            <person name="Record E."/>
            <person name="Riano-Pachon D.M."/>
            <person name="Robert V."/>
            <person name="Roehrig J."/>
            <person name="Ruller R."/>
            <person name="Salamov A."/>
            <person name="Salih N.S."/>
            <person name="Samson R.A."/>
            <person name="Sandor E."/>
            <person name="Sanguinetti M."/>
            <person name="Schuetze T."/>
            <person name="Sepcic K."/>
            <person name="Shelest E."/>
            <person name="Sherlock G."/>
            <person name="Sophianopoulou V."/>
            <person name="Squina F.M."/>
            <person name="Sun H."/>
            <person name="Susca A."/>
            <person name="Todd R.B."/>
            <person name="Tsang A."/>
            <person name="Unkles S.E."/>
            <person name="van de Wiele N."/>
            <person name="van Rossen-Uffink D."/>
            <person name="Oliveira J.V."/>
            <person name="Vesth T.C."/>
            <person name="Visser J."/>
            <person name="Yu J.-H."/>
            <person name="Zhou M."/>
            <person name="Andersen M.R."/>
            <person name="Archer D.B."/>
            <person name="Baker S.E."/>
            <person name="Benoit I."/>
            <person name="Brakhage A.A."/>
            <person name="Braus G.H."/>
            <person name="Fischer R."/>
            <person name="Frisvad J.C."/>
            <person name="Goldman G.H."/>
            <person name="Houbraken J."/>
            <person name="Oakley B."/>
            <person name="Pocsi I."/>
            <person name="Scazzocchio C."/>
            <person name="Seiboth B."/>
            <person name="vanKuyk P.A."/>
            <person name="Wortman J."/>
            <person name="Dyer P.S."/>
            <person name="Grigoriev I.V."/>
        </authorList>
    </citation>
    <scope>NUCLEOTIDE SEQUENCE [LARGE SCALE GENOMIC DNA]</scope>
    <source>
        <strain evidence="3">CBS 506.65</strain>
    </source>
</reference>
<dbReference type="OrthoDB" id="10418453at2759"/>
<evidence type="ECO:0008006" key="4">
    <source>
        <dbReference type="Google" id="ProtNLM"/>
    </source>
</evidence>
<feature type="signal peptide" evidence="1">
    <location>
        <begin position="1"/>
        <end position="17"/>
    </location>
</feature>
<feature type="chain" id="PRO_5012747395" description="Cyanovirin-N domain-containing protein" evidence="1">
    <location>
        <begin position="18"/>
        <end position="125"/>
    </location>
</feature>
<name>A0A1L9STD2_9EURO</name>
<protein>
    <recommendedName>
        <fullName evidence="4">Cyanovirin-N domain-containing protein</fullName>
    </recommendedName>
</protein>
<dbReference type="VEuPathDB" id="FungiDB:ASPZODRAFT_13455"/>
<dbReference type="EMBL" id="KV878337">
    <property type="protein sequence ID" value="OJJ50371.1"/>
    <property type="molecule type" value="Genomic_DNA"/>
</dbReference>
<dbReference type="RefSeq" id="XP_022584881.1">
    <property type="nucleotide sequence ID" value="XM_022723560.1"/>
</dbReference>
<sequence length="125" mass="12539">MRFTLASLLAGSVAVLAVPNINLGFLGFPSGGKFIAWEAGLSEKDACANYVTITGSDGGPAPPRCGTEFTLDGNTGLSLACLSDGSTVTGVNQDGAQVESCSPVSDEGTACTQGVELTQAYACVV</sequence>